<dbReference type="KEGG" id="ome:OLMES_0412"/>
<comment type="cofactor">
    <cofactor evidence="1">
        <name>Mg(2+)</name>
        <dbReference type="ChEBI" id="CHEBI:18420"/>
    </cofactor>
</comment>
<sequence>MRRYLPLNLHFLLLLALFRAGFAEAVLQWQENTETLEIGSQIQYIVDQSNQLTIDEIRHNQTLEWQRTQLRTPSFGFSDATYWVRFTITNNAETTQDVFLDVSYALLDEVTLYQFSHPAQSTAVTMENGDNLPFKDRLVEHRKLLFPLTLTGSTTFDIYLRIRSTSSIQIPMQLWAKSTFYSHDQYSIFGHGVYYGIVLVMALYNLFLYLRLGDRTYLLYVIYIAAFAITQMALTGFAYQFFWPDSPQWNQSSIAVLTPIIVVFGCLFISYALKLRLFYPRIHLYFLVLINFNFFCFLAALFLSYNTLIKLVALMVIVACSSALYSSYHVWLTSRQRYAALFSIAWTVFLFGVVCLALNKFGWIPRNFFTESAAQIGSAIEIMLLSYALAERLQDANRQRLDAEHDALVANEQLLAEQQKHSAQLESTVQQRTQELTQALHKVQQLNNELIEISATDPLTGLKNRRRMDEILAIELSRSRRDKTPLSVILLDLDHFKRINDQYGHPFGDKVLKQVSQIIINNIRRPPDEACRYGGEELVIILPQTPLSGAHIVAEKIRKHIAATEMQTADEKLHVTASLGVACSDPKSGSYNGPAQLLEKADIALYEAKSEGRNCTVLNSFRNI</sequence>
<feature type="chain" id="PRO_5013005277" description="diguanylate cyclase" evidence="6">
    <location>
        <begin position="26"/>
        <end position="624"/>
    </location>
</feature>
<dbReference type="GO" id="GO:0005886">
    <property type="term" value="C:plasma membrane"/>
    <property type="evidence" value="ECO:0007669"/>
    <property type="project" value="TreeGrafter"/>
</dbReference>
<dbReference type="NCBIfam" id="TIGR00254">
    <property type="entry name" value="GGDEF"/>
    <property type="match status" value="1"/>
</dbReference>
<dbReference type="InterPro" id="IPR011623">
    <property type="entry name" value="7TMR_DISM_rcpt_extracell_dom1"/>
</dbReference>
<dbReference type="Pfam" id="PF07696">
    <property type="entry name" value="7TMR-DISMED2"/>
    <property type="match status" value="1"/>
</dbReference>
<feature type="transmembrane region" description="Helical" evidence="5">
    <location>
        <begin position="311"/>
        <end position="331"/>
    </location>
</feature>
<keyword evidence="4" id="KW-0175">Coiled coil</keyword>
<feature type="signal peptide" evidence="6">
    <location>
        <begin position="1"/>
        <end position="25"/>
    </location>
</feature>
<dbReference type="InterPro" id="IPR000160">
    <property type="entry name" value="GGDEF_dom"/>
</dbReference>
<dbReference type="AlphaFoldDB" id="A0A1Y0I400"/>
<dbReference type="InterPro" id="IPR029787">
    <property type="entry name" value="Nucleotide_cyclase"/>
</dbReference>
<evidence type="ECO:0000313" key="9">
    <source>
        <dbReference type="Proteomes" id="UP000196027"/>
    </source>
</evidence>
<dbReference type="PROSITE" id="PS50887">
    <property type="entry name" value="GGDEF"/>
    <property type="match status" value="1"/>
</dbReference>
<feature type="transmembrane region" description="Helical" evidence="5">
    <location>
        <begin position="285"/>
        <end position="305"/>
    </location>
</feature>
<keyword evidence="6" id="KW-0732">Signal</keyword>
<dbReference type="RefSeq" id="WP_087459710.1">
    <property type="nucleotide sequence ID" value="NZ_CP021425.1"/>
</dbReference>
<feature type="transmembrane region" description="Helical" evidence="5">
    <location>
        <begin position="217"/>
        <end position="242"/>
    </location>
</feature>
<reference evidence="8 9" key="1">
    <citation type="submission" date="2017-05" db="EMBL/GenBank/DDBJ databases">
        <title>Genomic insights into alkan degradation activity of Oleiphilus messinensis.</title>
        <authorList>
            <person name="Kozyavkin S.A."/>
            <person name="Slesarev A.I."/>
            <person name="Golyshin P.N."/>
            <person name="Korzhenkov A."/>
            <person name="Golyshina O.N."/>
            <person name="Toshchakov S.V."/>
        </authorList>
    </citation>
    <scope>NUCLEOTIDE SEQUENCE [LARGE SCALE GENOMIC DNA]</scope>
    <source>
        <strain evidence="8 9">ME102</strain>
    </source>
</reference>
<evidence type="ECO:0000256" key="5">
    <source>
        <dbReference type="SAM" id="Phobius"/>
    </source>
</evidence>
<keyword evidence="5" id="KW-1133">Transmembrane helix</keyword>
<proteinExistence type="predicted"/>
<dbReference type="SMART" id="SM00267">
    <property type="entry name" value="GGDEF"/>
    <property type="match status" value="1"/>
</dbReference>
<dbReference type="PANTHER" id="PTHR45138:SF9">
    <property type="entry name" value="DIGUANYLATE CYCLASE DGCM-RELATED"/>
    <property type="match status" value="1"/>
</dbReference>
<evidence type="ECO:0000313" key="8">
    <source>
        <dbReference type="EMBL" id="ARU54516.1"/>
    </source>
</evidence>
<evidence type="ECO:0000256" key="1">
    <source>
        <dbReference type="ARBA" id="ARBA00001946"/>
    </source>
</evidence>
<accession>A0A1Y0I400</accession>
<keyword evidence="5" id="KW-0472">Membrane</keyword>
<comment type="catalytic activity">
    <reaction evidence="3">
        <text>2 GTP = 3',3'-c-di-GMP + 2 diphosphate</text>
        <dbReference type="Rhea" id="RHEA:24898"/>
        <dbReference type="ChEBI" id="CHEBI:33019"/>
        <dbReference type="ChEBI" id="CHEBI:37565"/>
        <dbReference type="ChEBI" id="CHEBI:58805"/>
        <dbReference type="EC" id="2.7.7.65"/>
    </reaction>
</comment>
<evidence type="ECO:0000256" key="3">
    <source>
        <dbReference type="ARBA" id="ARBA00034247"/>
    </source>
</evidence>
<evidence type="ECO:0000256" key="6">
    <source>
        <dbReference type="SAM" id="SignalP"/>
    </source>
</evidence>
<name>A0A1Y0I400_9GAMM</name>
<dbReference type="EMBL" id="CP021425">
    <property type="protein sequence ID" value="ARU54516.1"/>
    <property type="molecule type" value="Genomic_DNA"/>
</dbReference>
<feature type="transmembrane region" description="Helical" evidence="5">
    <location>
        <begin position="192"/>
        <end position="210"/>
    </location>
</feature>
<feature type="domain" description="GGDEF" evidence="7">
    <location>
        <begin position="484"/>
        <end position="621"/>
    </location>
</feature>
<keyword evidence="9" id="KW-1185">Reference proteome</keyword>
<protein>
    <recommendedName>
        <fullName evidence="2">diguanylate cyclase</fullName>
        <ecNumber evidence="2">2.7.7.65</ecNumber>
    </recommendedName>
</protein>
<feature type="transmembrane region" description="Helical" evidence="5">
    <location>
        <begin position="338"/>
        <end position="361"/>
    </location>
</feature>
<dbReference type="CDD" id="cd01949">
    <property type="entry name" value="GGDEF"/>
    <property type="match status" value="1"/>
</dbReference>
<dbReference type="Pfam" id="PF00990">
    <property type="entry name" value="GGDEF"/>
    <property type="match status" value="1"/>
</dbReference>
<dbReference type="PANTHER" id="PTHR45138">
    <property type="entry name" value="REGULATORY COMPONENTS OF SENSORY TRANSDUCTION SYSTEM"/>
    <property type="match status" value="1"/>
</dbReference>
<organism evidence="8 9">
    <name type="scientific">Oleiphilus messinensis</name>
    <dbReference type="NCBI Taxonomy" id="141451"/>
    <lineage>
        <taxon>Bacteria</taxon>
        <taxon>Pseudomonadati</taxon>
        <taxon>Pseudomonadota</taxon>
        <taxon>Gammaproteobacteria</taxon>
        <taxon>Oceanospirillales</taxon>
        <taxon>Oleiphilaceae</taxon>
        <taxon>Oleiphilus</taxon>
    </lineage>
</organism>
<dbReference type="InterPro" id="IPR011622">
    <property type="entry name" value="7TMR_DISM_rcpt_extracell_dom2"/>
</dbReference>
<dbReference type="GO" id="GO:1902201">
    <property type="term" value="P:negative regulation of bacterial-type flagellum-dependent cell motility"/>
    <property type="evidence" value="ECO:0007669"/>
    <property type="project" value="TreeGrafter"/>
</dbReference>
<dbReference type="SUPFAM" id="SSF55073">
    <property type="entry name" value="Nucleotide cyclase"/>
    <property type="match status" value="1"/>
</dbReference>
<dbReference type="InterPro" id="IPR043128">
    <property type="entry name" value="Rev_trsase/Diguanyl_cyclase"/>
</dbReference>
<gene>
    <name evidence="8" type="ORF">OLMES_0412</name>
</gene>
<dbReference type="OrthoDB" id="5289013at2"/>
<dbReference type="FunFam" id="3.30.70.270:FF:000001">
    <property type="entry name" value="Diguanylate cyclase domain protein"/>
    <property type="match status" value="1"/>
</dbReference>
<feature type="coiled-coil region" evidence="4">
    <location>
        <begin position="393"/>
        <end position="456"/>
    </location>
</feature>
<evidence type="ECO:0000256" key="2">
    <source>
        <dbReference type="ARBA" id="ARBA00012528"/>
    </source>
</evidence>
<dbReference type="Pfam" id="PF07695">
    <property type="entry name" value="7TMR-DISM_7TM"/>
    <property type="match status" value="1"/>
</dbReference>
<dbReference type="InterPro" id="IPR050469">
    <property type="entry name" value="Diguanylate_Cyclase"/>
</dbReference>
<evidence type="ECO:0000259" key="7">
    <source>
        <dbReference type="PROSITE" id="PS50887"/>
    </source>
</evidence>
<feature type="transmembrane region" description="Helical" evidence="5">
    <location>
        <begin position="254"/>
        <end position="273"/>
    </location>
</feature>
<evidence type="ECO:0000256" key="4">
    <source>
        <dbReference type="SAM" id="Coils"/>
    </source>
</evidence>
<keyword evidence="5" id="KW-0812">Transmembrane</keyword>
<dbReference type="Gene3D" id="2.60.40.2380">
    <property type="match status" value="1"/>
</dbReference>
<dbReference type="EC" id="2.7.7.65" evidence="2"/>
<dbReference type="Proteomes" id="UP000196027">
    <property type="component" value="Chromosome"/>
</dbReference>
<dbReference type="Gene3D" id="3.30.70.270">
    <property type="match status" value="1"/>
</dbReference>
<dbReference type="GO" id="GO:0052621">
    <property type="term" value="F:diguanylate cyclase activity"/>
    <property type="evidence" value="ECO:0007669"/>
    <property type="project" value="UniProtKB-EC"/>
</dbReference>
<dbReference type="GO" id="GO:0043709">
    <property type="term" value="P:cell adhesion involved in single-species biofilm formation"/>
    <property type="evidence" value="ECO:0007669"/>
    <property type="project" value="TreeGrafter"/>
</dbReference>